<accession>G0UMK6</accession>
<evidence type="ECO:0000313" key="2">
    <source>
        <dbReference type="EMBL" id="CCC90414.1"/>
    </source>
</evidence>
<proteinExistence type="predicted"/>
<sequence length="106" mass="12514">MLHFPSPPLHFASLFVRCLCVVAWWPMCTLWLFLFPCILIALLNCFTPSKKKKKKREKCICDCDSIAGLIALIVRLLCSRLTYFFLKNYLFIYCVLLLMHLYITSW</sequence>
<feature type="transmembrane region" description="Helical" evidence="1">
    <location>
        <begin position="83"/>
        <end position="103"/>
    </location>
</feature>
<organism evidence="2">
    <name type="scientific">Trypanosoma congolense (strain IL3000)</name>
    <dbReference type="NCBI Taxonomy" id="1068625"/>
    <lineage>
        <taxon>Eukaryota</taxon>
        <taxon>Discoba</taxon>
        <taxon>Euglenozoa</taxon>
        <taxon>Kinetoplastea</taxon>
        <taxon>Metakinetoplastina</taxon>
        <taxon>Trypanosomatida</taxon>
        <taxon>Trypanosomatidae</taxon>
        <taxon>Trypanosoma</taxon>
        <taxon>Nannomonas</taxon>
    </lineage>
</organism>
<dbReference type="EMBL" id="HE575318">
    <property type="protein sequence ID" value="CCC90414.1"/>
    <property type="molecule type" value="Genomic_DNA"/>
</dbReference>
<protein>
    <submittedName>
        <fullName evidence="2">Uncharacterized protein</fullName>
    </submittedName>
</protein>
<reference evidence="2" key="1">
    <citation type="journal article" date="2012" name="Proc. Natl. Acad. Sci. U.S.A.">
        <title>Antigenic diversity is generated by distinct evolutionary mechanisms in African trypanosome species.</title>
        <authorList>
            <person name="Jackson A.P."/>
            <person name="Berry A."/>
            <person name="Aslett M."/>
            <person name="Allison H.C."/>
            <person name="Burton P."/>
            <person name="Vavrova-Anderson J."/>
            <person name="Brown R."/>
            <person name="Browne H."/>
            <person name="Corton N."/>
            <person name="Hauser H."/>
            <person name="Gamble J."/>
            <person name="Gilderthorp R."/>
            <person name="Marcello L."/>
            <person name="McQuillan J."/>
            <person name="Otto T.D."/>
            <person name="Quail M.A."/>
            <person name="Sanders M.J."/>
            <person name="van Tonder A."/>
            <person name="Ginger M.L."/>
            <person name="Field M.C."/>
            <person name="Barry J.D."/>
            <person name="Hertz-Fowler C."/>
            <person name="Berriman M."/>
        </authorList>
    </citation>
    <scope>NUCLEOTIDE SEQUENCE</scope>
    <source>
        <strain evidence="2">IL3000</strain>
    </source>
</reference>
<feature type="transmembrane region" description="Helical" evidence="1">
    <location>
        <begin position="23"/>
        <end position="47"/>
    </location>
</feature>
<keyword evidence="1" id="KW-0812">Transmembrane</keyword>
<dbReference type="AlphaFoldDB" id="G0UMK6"/>
<evidence type="ECO:0000256" key="1">
    <source>
        <dbReference type="SAM" id="Phobius"/>
    </source>
</evidence>
<keyword evidence="1" id="KW-1133">Transmembrane helix</keyword>
<keyword evidence="1" id="KW-0472">Membrane</keyword>
<gene>
    <name evidence="2" type="ORF">TCIL3000_5_1100</name>
</gene>
<name>G0UMK6_TRYCI</name>